<protein>
    <submittedName>
        <fullName evidence="9">Membrane protein containing DUF214, permase predicted</fullName>
    </submittedName>
</protein>
<sequence>MNVLKTLDGYDGYLGIGNGGFTNGVQVIVDDAIYERLTGKDTYSEFLPTLNEGADRENFDTFIEAFCNRIPGTTFLSYEETDQQLKESFAQIQMLAWGLILFVGLIGILNIINTVYTNIHTRVTEIGMQRAIGMSADSLYKTFLWEGAYYGIIASVIGSVLGYVCTIFIEAATSDTIQLVAIPVMPILEATLLAVGACLLATAIPLRKISKMNIVDSIETVE</sequence>
<feature type="transmembrane region" description="Helical" evidence="7">
    <location>
        <begin position="148"/>
        <end position="169"/>
    </location>
</feature>
<comment type="similarity">
    <text evidence="6">Belongs to the ABC-4 integral membrane protein family.</text>
</comment>
<evidence type="ECO:0000256" key="7">
    <source>
        <dbReference type="SAM" id="Phobius"/>
    </source>
</evidence>
<evidence type="ECO:0000313" key="9">
    <source>
        <dbReference type="EMBL" id="EKC43762.1"/>
    </source>
</evidence>
<feature type="domain" description="ABC3 transporter permease C-terminal" evidence="8">
    <location>
        <begin position="99"/>
        <end position="214"/>
    </location>
</feature>
<keyword evidence="3 7" id="KW-0812">Transmembrane</keyword>
<reference evidence="9" key="1">
    <citation type="journal article" date="2013" name="Environ. Microbiol.">
        <title>Microbiota from the distal guts of lean and obese adolescents exhibit partial functional redundancy besides clear differences in community structure.</title>
        <authorList>
            <person name="Ferrer M."/>
            <person name="Ruiz A."/>
            <person name="Lanza F."/>
            <person name="Haange S.B."/>
            <person name="Oberbach A."/>
            <person name="Till H."/>
            <person name="Bargiela R."/>
            <person name="Campoy C."/>
            <person name="Segura M.T."/>
            <person name="Richter M."/>
            <person name="von Bergen M."/>
            <person name="Seifert J."/>
            <person name="Suarez A."/>
        </authorList>
    </citation>
    <scope>NUCLEOTIDE SEQUENCE</scope>
</reference>
<evidence type="ECO:0000259" key="8">
    <source>
        <dbReference type="Pfam" id="PF02687"/>
    </source>
</evidence>
<evidence type="ECO:0000256" key="2">
    <source>
        <dbReference type="ARBA" id="ARBA00022475"/>
    </source>
</evidence>
<feature type="transmembrane region" description="Helical" evidence="7">
    <location>
        <begin position="94"/>
        <end position="112"/>
    </location>
</feature>
<keyword evidence="5 7" id="KW-0472">Membrane</keyword>
<keyword evidence="4 7" id="KW-1133">Transmembrane helix</keyword>
<evidence type="ECO:0000256" key="6">
    <source>
        <dbReference type="ARBA" id="ARBA00038076"/>
    </source>
</evidence>
<dbReference type="GO" id="GO:0005886">
    <property type="term" value="C:plasma membrane"/>
    <property type="evidence" value="ECO:0007669"/>
    <property type="project" value="UniProtKB-SubCell"/>
</dbReference>
<dbReference type="InterPro" id="IPR003838">
    <property type="entry name" value="ABC3_permease_C"/>
</dbReference>
<comment type="subcellular location">
    <subcellularLocation>
        <location evidence="1">Cell membrane</location>
        <topology evidence="1">Multi-pass membrane protein</topology>
    </subcellularLocation>
</comment>
<dbReference type="PANTHER" id="PTHR30572">
    <property type="entry name" value="MEMBRANE COMPONENT OF TRANSPORTER-RELATED"/>
    <property type="match status" value="1"/>
</dbReference>
<dbReference type="AlphaFoldDB" id="K1R3E2"/>
<name>K1R3E2_9ZZZZ</name>
<evidence type="ECO:0000256" key="4">
    <source>
        <dbReference type="ARBA" id="ARBA00022989"/>
    </source>
</evidence>
<dbReference type="Pfam" id="PF02687">
    <property type="entry name" value="FtsX"/>
    <property type="match status" value="1"/>
</dbReference>
<organism evidence="9">
    <name type="scientific">human gut metagenome</name>
    <dbReference type="NCBI Taxonomy" id="408170"/>
    <lineage>
        <taxon>unclassified sequences</taxon>
        <taxon>metagenomes</taxon>
        <taxon>organismal metagenomes</taxon>
    </lineage>
</organism>
<dbReference type="PANTHER" id="PTHR30572:SF4">
    <property type="entry name" value="ABC TRANSPORTER PERMEASE YTRF"/>
    <property type="match status" value="1"/>
</dbReference>
<keyword evidence="2" id="KW-1003">Cell membrane</keyword>
<gene>
    <name evidence="9" type="ORF">OBE_17831</name>
</gene>
<dbReference type="GO" id="GO:0022857">
    <property type="term" value="F:transmembrane transporter activity"/>
    <property type="evidence" value="ECO:0007669"/>
    <property type="project" value="TreeGrafter"/>
</dbReference>
<dbReference type="InterPro" id="IPR050250">
    <property type="entry name" value="Macrolide_Exporter_MacB"/>
</dbReference>
<accession>K1R3E2</accession>
<feature type="transmembrane region" description="Helical" evidence="7">
    <location>
        <begin position="181"/>
        <end position="204"/>
    </location>
</feature>
<evidence type="ECO:0000256" key="5">
    <source>
        <dbReference type="ARBA" id="ARBA00023136"/>
    </source>
</evidence>
<dbReference type="EMBL" id="AJWZ01011898">
    <property type="protein sequence ID" value="EKC43762.1"/>
    <property type="molecule type" value="Genomic_DNA"/>
</dbReference>
<proteinExistence type="inferred from homology"/>
<comment type="caution">
    <text evidence="9">The sequence shown here is derived from an EMBL/GenBank/DDBJ whole genome shotgun (WGS) entry which is preliminary data.</text>
</comment>
<evidence type="ECO:0000256" key="3">
    <source>
        <dbReference type="ARBA" id="ARBA00022692"/>
    </source>
</evidence>
<evidence type="ECO:0000256" key="1">
    <source>
        <dbReference type="ARBA" id="ARBA00004651"/>
    </source>
</evidence>